<protein>
    <recommendedName>
        <fullName evidence="4">Peptidase A2 domain-containing protein</fullName>
    </recommendedName>
</protein>
<organism evidence="2 3">
    <name type="scientific">Aphanomyces invadans</name>
    <dbReference type="NCBI Taxonomy" id="157072"/>
    <lineage>
        <taxon>Eukaryota</taxon>
        <taxon>Sar</taxon>
        <taxon>Stramenopiles</taxon>
        <taxon>Oomycota</taxon>
        <taxon>Saprolegniomycetes</taxon>
        <taxon>Saprolegniales</taxon>
        <taxon>Verrucalvaceae</taxon>
        <taxon>Aphanomyces</taxon>
    </lineage>
</organism>
<dbReference type="VEuPathDB" id="FungiDB:H310_13848"/>
<feature type="region of interest" description="Disordered" evidence="1">
    <location>
        <begin position="1"/>
        <end position="55"/>
    </location>
</feature>
<accession>A0A418AGG1</accession>
<evidence type="ECO:0000313" key="2">
    <source>
        <dbReference type="EMBL" id="RHY19584.1"/>
    </source>
</evidence>
<dbReference type="AlphaFoldDB" id="A0A418AGG1"/>
<gene>
    <name evidence="2" type="ORF">DYB32_010205</name>
</gene>
<evidence type="ECO:0000313" key="3">
    <source>
        <dbReference type="Proteomes" id="UP000285060"/>
    </source>
</evidence>
<dbReference type="Proteomes" id="UP000285060">
    <property type="component" value="Unassembled WGS sequence"/>
</dbReference>
<dbReference type="EMBL" id="QUSY01002874">
    <property type="protein sequence ID" value="RHY19584.1"/>
    <property type="molecule type" value="Genomic_DNA"/>
</dbReference>
<comment type="caution">
    <text evidence="2">The sequence shown here is derived from an EMBL/GenBank/DDBJ whole genome shotgun (WGS) entry which is preliminary data.</text>
</comment>
<sequence>MARDSSPNEDIVDRTIGEDRSRSRERGEQPRGRHVRRQVANPFRSPGRRAPLSADAWFRQGEGYPISPAPYGGPPLPAERPEEAFAMGADQAESTRAAGAAAAKEAAQDSPMEDVTMAEWVDWFHAAFDQDPQDLDVLKWRLSSAIRFDTKVLDAESRVGRMLDDLMQLLEQDHQEWVLHQEGKIVVEIMTKAIKPETLKTAVKKQLQLQRNKGLKSDVFRYVKRLRQFSAGFQLYVGLDEVTAPAPQAGASKTDSLKSGRGKPDGADKSRGRPDGPEKGRGRSDGKGRADGRASGVEKPAVTGEREDYKPRKKLGCLKCGDKSDYVADCPAATPGEADRLLDAQLKKWRDGVTVLSSHPNRHPTERGALVEGLVRVEYVLLDTGADVNVVSRVIMDELAEKNATVAVQVHHVWFTLMASTSSRWR</sequence>
<dbReference type="InterPro" id="IPR001969">
    <property type="entry name" value="Aspartic_peptidase_AS"/>
</dbReference>
<reference evidence="2 3" key="1">
    <citation type="submission" date="2018-08" db="EMBL/GenBank/DDBJ databases">
        <title>Aphanomyces genome sequencing and annotation.</title>
        <authorList>
            <person name="Minardi D."/>
            <person name="Oidtmann B."/>
            <person name="Van Der Giezen M."/>
            <person name="Studholme D.J."/>
        </authorList>
    </citation>
    <scope>NUCLEOTIDE SEQUENCE [LARGE SCALE GENOMIC DNA]</scope>
    <source>
        <strain evidence="2 3">NJM0002</strain>
    </source>
</reference>
<dbReference type="GO" id="GO:0006508">
    <property type="term" value="P:proteolysis"/>
    <property type="evidence" value="ECO:0007669"/>
    <property type="project" value="InterPro"/>
</dbReference>
<keyword evidence="3" id="KW-1185">Reference proteome</keyword>
<name>A0A418AGG1_9STRA</name>
<feature type="compositionally biased region" description="Basic and acidic residues" evidence="1">
    <location>
        <begin position="255"/>
        <end position="292"/>
    </location>
</feature>
<dbReference type="GO" id="GO:0004190">
    <property type="term" value="F:aspartic-type endopeptidase activity"/>
    <property type="evidence" value="ECO:0007669"/>
    <property type="project" value="InterPro"/>
</dbReference>
<dbReference type="PROSITE" id="PS00141">
    <property type="entry name" value="ASP_PROTEASE"/>
    <property type="match status" value="1"/>
</dbReference>
<evidence type="ECO:0008006" key="4">
    <source>
        <dbReference type="Google" id="ProtNLM"/>
    </source>
</evidence>
<evidence type="ECO:0000256" key="1">
    <source>
        <dbReference type="SAM" id="MobiDB-lite"/>
    </source>
</evidence>
<feature type="region of interest" description="Disordered" evidence="1">
    <location>
        <begin position="246"/>
        <end position="308"/>
    </location>
</feature>
<feature type="compositionally biased region" description="Basic and acidic residues" evidence="1">
    <location>
        <begin position="11"/>
        <end position="31"/>
    </location>
</feature>
<proteinExistence type="predicted"/>